<feature type="compositionally biased region" description="Polar residues" evidence="1">
    <location>
        <begin position="34"/>
        <end position="43"/>
    </location>
</feature>
<feature type="compositionally biased region" description="Low complexity" evidence="1">
    <location>
        <begin position="44"/>
        <end position="61"/>
    </location>
</feature>
<reference evidence="3 4" key="1">
    <citation type="submission" date="2018-08" db="EMBL/GenBank/DDBJ databases">
        <title>Genome Sequence of Clavibacter michiganensis Subspecies type strains, and the Atypical Peach-Colored Strains Isolated from Tomato.</title>
        <authorList>
            <person name="Osdaghi E."/>
            <person name="Portier P."/>
            <person name="Briand M."/>
            <person name="Jacques M.-A."/>
        </authorList>
    </citation>
    <scope>NUCLEOTIDE SEQUENCE [LARGE SCALE GENOMIC DNA]</scope>
    <source>
        <strain evidence="3 4">CFBP 8216</strain>
    </source>
</reference>
<feature type="signal peptide" evidence="2">
    <location>
        <begin position="1"/>
        <end position="26"/>
    </location>
</feature>
<feature type="chain" id="PRO_5047349579" evidence="2">
    <location>
        <begin position="27"/>
        <end position="61"/>
    </location>
</feature>
<sequence>MTATRRRSRLPLLLAPLTVAAALALAGCTGSPGGSATTPSADQPASIAPTATATPSPSASP</sequence>
<keyword evidence="2" id="KW-0732">Signal</keyword>
<keyword evidence="4" id="KW-1185">Reference proteome</keyword>
<dbReference type="Proteomes" id="UP000265355">
    <property type="component" value="Unassembled WGS sequence"/>
</dbReference>
<evidence type="ECO:0000313" key="3">
    <source>
        <dbReference type="EMBL" id="RII93838.1"/>
    </source>
</evidence>
<feature type="region of interest" description="Disordered" evidence="1">
    <location>
        <begin position="28"/>
        <end position="61"/>
    </location>
</feature>
<protein>
    <submittedName>
        <fullName evidence="3">Uncharacterized protein</fullName>
    </submittedName>
</protein>
<feature type="non-terminal residue" evidence="3">
    <location>
        <position position="61"/>
    </location>
</feature>
<evidence type="ECO:0000313" key="4">
    <source>
        <dbReference type="Proteomes" id="UP000265355"/>
    </source>
</evidence>
<gene>
    <name evidence="3" type="ORF">DZF98_03305</name>
</gene>
<name>A0ABX9N7U7_9MICO</name>
<dbReference type="EMBL" id="QWEE01000026">
    <property type="protein sequence ID" value="RII93838.1"/>
    <property type="molecule type" value="Genomic_DNA"/>
</dbReference>
<proteinExistence type="predicted"/>
<comment type="caution">
    <text evidence="3">The sequence shown here is derived from an EMBL/GenBank/DDBJ whole genome shotgun (WGS) entry which is preliminary data.</text>
</comment>
<evidence type="ECO:0000256" key="2">
    <source>
        <dbReference type="SAM" id="SignalP"/>
    </source>
</evidence>
<accession>A0ABX9N7U7</accession>
<evidence type="ECO:0000256" key="1">
    <source>
        <dbReference type="SAM" id="MobiDB-lite"/>
    </source>
</evidence>
<organism evidence="3 4">
    <name type="scientific">Clavibacter californiensis</name>
    <dbReference type="NCBI Taxonomy" id="1401995"/>
    <lineage>
        <taxon>Bacteria</taxon>
        <taxon>Bacillati</taxon>
        <taxon>Actinomycetota</taxon>
        <taxon>Actinomycetes</taxon>
        <taxon>Micrococcales</taxon>
        <taxon>Microbacteriaceae</taxon>
        <taxon>Clavibacter</taxon>
    </lineage>
</organism>
<dbReference type="PROSITE" id="PS51257">
    <property type="entry name" value="PROKAR_LIPOPROTEIN"/>
    <property type="match status" value="1"/>
</dbReference>